<feature type="region of interest" description="Disordered" evidence="1">
    <location>
        <begin position="310"/>
        <end position="531"/>
    </location>
</feature>
<evidence type="ECO:0000313" key="5">
    <source>
        <dbReference type="Proteomes" id="UP000295124"/>
    </source>
</evidence>
<feature type="compositionally biased region" description="Basic and acidic residues" evidence="1">
    <location>
        <begin position="2099"/>
        <end position="2121"/>
    </location>
</feature>
<feature type="region of interest" description="Disordered" evidence="1">
    <location>
        <begin position="1271"/>
        <end position="1292"/>
    </location>
</feature>
<dbReference type="Pfam" id="PF25547">
    <property type="entry name" value="WXG100_2"/>
    <property type="match status" value="1"/>
</dbReference>
<dbReference type="Pfam" id="PF13930">
    <property type="entry name" value="Endonuclea_NS_2"/>
    <property type="match status" value="1"/>
</dbReference>
<dbReference type="InterPro" id="IPR057746">
    <property type="entry name" value="CpnT-like_N"/>
</dbReference>
<keyword evidence="5" id="KW-1185">Reference proteome</keyword>
<dbReference type="InterPro" id="IPR049762">
    <property type="entry name" value="PoNe_dom"/>
</dbReference>
<evidence type="ECO:0000259" key="2">
    <source>
        <dbReference type="Pfam" id="PF13930"/>
    </source>
</evidence>
<dbReference type="OrthoDB" id="3513155at2"/>
<dbReference type="Proteomes" id="UP000295124">
    <property type="component" value="Unassembled WGS sequence"/>
</dbReference>
<comment type="caution">
    <text evidence="4">The sequence shown here is derived from an EMBL/GenBank/DDBJ whole genome shotgun (WGS) entry which is preliminary data.</text>
</comment>
<organism evidence="4 5">
    <name type="scientific">Kribbella antibiotica</name>
    <dbReference type="NCBI Taxonomy" id="190195"/>
    <lineage>
        <taxon>Bacteria</taxon>
        <taxon>Bacillati</taxon>
        <taxon>Actinomycetota</taxon>
        <taxon>Actinomycetes</taxon>
        <taxon>Propionibacteriales</taxon>
        <taxon>Kribbellaceae</taxon>
        <taxon>Kribbella</taxon>
    </lineage>
</organism>
<feature type="compositionally biased region" description="Polar residues" evidence="1">
    <location>
        <begin position="611"/>
        <end position="623"/>
    </location>
</feature>
<feature type="region of interest" description="Disordered" evidence="1">
    <location>
        <begin position="2099"/>
        <end position="2131"/>
    </location>
</feature>
<evidence type="ECO:0000313" key="4">
    <source>
        <dbReference type="EMBL" id="TDD61774.1"/>
    </source>
</evidence>
<feature type="region of interest" description="Disordered" evidence="1">
    <location>
        <begin position="2831"/>
        <end position="2851"/>
    </location>
</feature>
<feature type="region of interest" description="Disordered" evidence="1">
    <location>
        <begin position="928"/>
        <end position="950"/>
    </location>
</feature>
<feature type="region of interest" description="Disordered" evidence="1">
    <location>
        <begin position="1848"/>
        <end position="1868"/>
    </location>
</feature>
<feature type="region of interest" description="Disordered" evidence="1">
    <location>
        <begin position="3381"/>
        <end position="3422"/>
    </location>
</feature>
<sequence length="3732" mass="397363">MIPEPTTSLWPELRRMLDNTFPIWVDEDAAFRLAQQWQRAADVLESQVTTATDANNKLPAVWRDINGTIFHSKVDRMLNSRYVGTAKLVEGMRQLSSISDQYARTIVQVKNQIYAELIANVVAFAASFALPPGLGDLARRFIIEGAAGRIAAFVAAAAARMAAAAPRLTKFALGVANEMIEEPLVDLTGQALDMARGVRDSIDWGQVGQAAAAGGVGALVNIPVAPIGRVITAPVRGVTRVLPSGLRKGVNDTAEAIVANGISSPVSNTIVQAVAEGRNPFGEDYLKAIYDQGLGAGLLGGSRIVSHQGGHSLGDVVFDRGHSDPGGPPPGGPPSEARPAPAVDPATQGAGRLDSGSATQPGSQTAPTGQNTSQTAPSGQNAGQQAGANQAAPQTGASHQGGTSQQGANQDLDGLTRPAGHAVQDGGHRTQQTSQENHHQQDDVAVEDDTTAAPAATTGPEGTDTPGDVEQTPGQTLPGEAGPADAPGAEVGHAETVDAPGDGLAPVEGGTGSAAGPAHTSAHVDPNVAQGIDSAPAVAPVGAPVVPGTAPVAGVQAPVQLQAGMDGRGVPQPGKQAKNPGELSESQGGPPGPPDGPDTNESEQAPDATESEQAGTPDSTESELSGALVASAEELANSPEAAAEVEPESVTDPTGPGTAESLETRVLAGAVSAGPGPGRPAGRVVNAPEGPGFAAGETAAASNQQLAEAAQSVQAEDFGFEINGELTFDAGHMVLDVEGLGPMRFAVGLGSVAGRNVAQTTLGADGVHETVIDSGVRADQLARALVHEISHSVRELLRVKAGEHGHTEDACIEAALDERRLVERQIREAKEIADRTGRAEDRAVEEIRRRELELLDEGLAARMNARQELAGQEQVGRHTVQVGARAGGKSLRSEAVQQFSELLNERDANGRLTPRAKVMRQYYFAKPHTGQNQGNVNRHGDAKPGRETFPVRTSDGVVQQVGVPVMNVTADGDFVPKNVEVVPGRRFPRIFVPFTHSDLGHDAAEIADRQDAVDLWNDSATETRRPVEIQMSDAELQAWNELSAEQRQEILDGLRQPEFTGKRSTTEGEWVGELFAESMLRWLGVEARSQGLDVYRVFFAANGGAGRMDQLYIRVDKVTREIRGFDVVEAKGPGGKPVPRRGLDLVQYLQGHPEYLDSLLTAIREDVHRPEGLGNEAVAVFDSFAVERVALPSEHGGPDRVRVRPARPEVATPITTMAELVDAIKTQAELGNVRYFMVKAKVSFSGGKVVAEGIIIDEYDMSGLKITGGPGTVHAPKRPGIEGNSRGPGAAPAVDAEVMDAARTMAEQDFGGLINGKPQVDGNVVTVETAFGRHEFRLEEGRIPGDKIAQTTLSTDGTPHRTRIDRTLRTDQLTRAWVHEISHALHEMYGPMNLQTSNGPVTDACAAAQVNEHSVVARQLSNAREVAEQTGRPEDWALEAKLRLELEASRRSLEQQGLPVPKGPESRWFTPADSPAQLGPVRPGFDEQAERDADGDIAYFNVSKRGTFGRNEARWEVGEDGRLRRAVARLREDYAGYADESDRGNQGAGKRKAVNDKYGFATDSGGHLLAWRFFQNDDFHNLFAQNANFNSAAYNQMEEEWGALLKQGLEVEVVVMPRPGKARPDAVDVVYTVIDTRNGGEKIVEIRAVTFDNVTGQVYVGLVQTEALHATETAGTTYLGVNEVVRTEGPDGVVDKVVATVRATDPKLKPAVEAVGRAAAARSGIPLDADGNVLGYRLFGPGGIAFLLPDGATVDPVEYARLEEQWLADIAAGKQVVIEVVRPRAAGQLVELRGTAEPKTEVNRPNRDRLAPIEEIRARADRVSDQEFDWFGRDSQAGTARTAIQQALNPNYNPHGHPKPPPGPHYSREVRGSRFVVNGRAATEGALDLDAVLDAAATTRQQDFGGLLEDAPHRYDDLVVVRPAGLSEDQHFRVEIGPVRRGRMAATYLHAGTIEDPHVVHIAPGIANDQLGRVWVHEISHALHAFHGHGSRVTRVLARVTGAVEDACMEAQFNELRLLSRQYGEAVAAGDQSAIDVIRNDIEQLNRAIARFGHTPPAVPWTDAPAGPVDFAAAHQEAANRAAELRALERGKRQAIKEAEKAAKDASKEARKAAQERDEGRHRRVREKLREAESKRDVAAWHRRRMTAYRRAAREAELLRDKYAEVLRLPEDQRAAHLTELARRQAKLERELAPVLPPRTALSDMLSVGNLPGLAELAEKLNKELHRLGIDHRFTAADLQLRLNSGFGQLVTADGIVLRVGAGRPAELRIALDIADLREVLNPGAKPSQLVHAETAQGGRRIGTAGTSRFTLNASQSLRDLTRLVMDQIPSIGSLGEFVTLRIDGGFNRSRALGGSAAAYAQDGATEDNRGEAVLFEGQGRWNVQVRESEFGRWRPVEPDLVGAPVRGWVSHAYTVPAPANQVSSGPQPAGPLPELMVSSIDGLQRLTDKVSRVFGGPLSSFGEQARDLREQIQEALTQDLPSRLSESTGRPIIRPLTADGRPVGHLEIRTVVKYVRTELVGAQSEAHWQERDRTGFRSASWSQSFGTGVSGKGAVEVGAAGFTDLAGTDSAYVAEASAGRDAGRSESQSAGGSALHIGVHRFVGPTQGYQLVLTHEVSLVLNGQRHGTVPSDSIALVRMRVDDAYRHGLKVSSDAIVRDAAGKPRLDPNGNPYLRGDVLPDAIAGRRMELPEWAKPGVGSGPALVQRVTGTEGAIENVIRHLAERGFLPPMTPDGRIDVELLTTDPLERQAQLANLEELTAQLAPNRLEAGYDGAVRDGLLVELVRTRTAAPTETTTLRIQLVQDPAAVRFVGTTSDEAMVALNIGSESAGRTTSRSKGMPVGVKPFGLKDSEKVDGQGGSLGVSLGRNAFGRGMSSLTGGTVNQVTLLESGAPLAVFELGHRLVVSEVQQDSELVIHDAQGTARVLIDSDLLPLATMMEEAVTAQLTPAVLQRILVLAVQNPDLLSHLPAELLNDPLTRELVQNFLDPRNLIAHPEWTGTTYRSGAITAPGSIAGRHQLGLRGIVGNVRLVSVTDGVGADINLGLGNQGASVAWSAASNGSVSDSVAVDGNPQDTTGPNGGGVNGGGSRSYSAGRTQQLITGIERSAIDTGRHYVFVADTTVTLNVDTAAARNVYDAGNGQLHFQIGETEALRFYINGKLKLPLEQVADAVERYLNGSLPLDARTAAGLVRAYRIGLSKSTTPPALAVHHGEARIIAALTATDPDLGQFGDRLAAVLPKALRPSTATVPVPPQYRYGFGGSVIESVAFTDALDDTSASPVLDAVREVARRVGVRVDSDGVLAPAMFADLAGKRWWGRIDDMLGGRGFVRTYAIEHGQHAGSHVTVRVTAVLSDEATELGTNPGLLSSNQRFLFDDRASTTTHGRTLSGGATGTAESGMDGSTATDREQGSSRAFAETHSRMERVSEFSGLTRIGRRIKLKIEVTHDPSPAPTNGRLRSRLQPTEERPGLIVSDEIELHGTLVQHLPTGLAKTKLGPVVPAQPGSVPETVWVETVGAHDSEQLTASVIDGLTAAGRFGRSGVELHRAEIEAQLAPTVLNAAFTRMTGAEGVRFLRLSVPSQASVAVDVVIRAVPVQVQEVSEISPDGELGIVDRAARTVSTSTSVGRLLSPPTGASHVVGETGFKGGFTGGDQRSDQVTDTRGIRRERHRLENGDLVTVRVEVRYEIALVPVRVLGFDPTRPDRPGAPINLPAILGEVYLTGHHHEIGVNP</sequence>
<protein>
    <recommendedName>
        <fullName evidence="6">DUF4157 domain-containing protein</fullName>
    </recommendedName>
</protein>
<feature type="compositionally biased region" description="Low complexity" evidence="1">
    <location>
        <begin position="376"/>
        <end position="397"/>
    </location>
</feature>
<evidence type="ECO:0000256" key="1">
    <source>
        <dbReference type="SAM" id="MobiDB-lite"/>
    </source>
</evidence>
<dbReference type="InterPro" id="IPR044927">
    <property type="entry name" value="Endonuclea_NS_2"/>
</dbReference>
<feature type="compositionally biased region" description="Low complexity" evidence="1">
    <location>
        <begin position="478"/>
        <end position="491"/>
    </location>
</feature>
<dbReference type="EMBL" id="SMKX01000011">
    <property type="protein sequence ID" value="TDD61774.1"/>
    <property type="molecule type" value="Genomic_DNA"/>
</dbReference>
<feature type="domain" description="Type VII secretion system protein EssD-like" evidence="2">
    <location>
        <begin position="1519"/>
        <end position="1617"/>
    </location>
</feature>
<feature type="compositionally biased region" description="Low complexity" evidence="1">
    <location>
        <begin position="668"/>
        <end position="685"/>
    </location>
</feature>
<feature type="region of interest" description="Disordered" evidence="1">
    <location>
        <begin position="557"/>
        <end position="693"/>
    </location>
</feature>
<feature type="compositionally biased region" description="Polar residues" evidence="1">
    <location>
        <begin position="398"/>
        <end position="409"/>
    </location>
</feature>
<dbReference type="RefSeq" id="WP_132166186.1">
    <property type="nucleotide sequence ID" value="NZ_SMKX01000011.1"/>
</dbReference>
<gene>
    <name evidence="4" type="ORF">E1263_06165</name>
</gene>
<proteinExistence type="predicted"/>
<feature type="compositionally biased region" description="Polar residues" evidence="1">
    <location>
        <begin position="356"/>
        <end position="375"/>
    </location>
</feature>
<reference evidence="4 5" key="1">
    <citation type="submission" date="2019-03" db="EMBL/GenBank/DDBJ databases">
        <title>Draft genome sequences of novel Actinobacteria.</title>
        <authorList>
            <person name="Sahin N."/>
            <person name="Ay H."/>
            <person name="Saygin H."/>
        </authorList>
    </citation>
    <scope>NUCLEOTIDE SEQUENCE [LARGE SCALE GENOMIC DNA]</scope>
    <source>
        <strain evidence="4 5">JCM 13523</strain>
    </source>
</reference>
<evidence type="ECO:0008006" key="6">
    <source>
        <dbReference type="Google" id="ProtNLM"/>
    </source>
</evidence>
<dbReference type="CDD" id="cd20739">
    <property type="entry name" value="PoNe_DUF637"/>
    <property type="match status" value="1"/>
</dbReference>
<evidence type="ECO:0000259" key="3">
    <source>
        <dbReference type="Pfam" id="PF25547"/>
    </source>
</evidence>
<accession>A0A4R4ZUD0</accession>
<feature type="compositionally biased region" description="Low complexity" evidence="1">
    <location>
        <begin position="451"/>
        <end position="469"/>
    </location>
</feature>
<feature type="compositionally biased region" description="Gly residues" evidence="1">
    <location>
        <begin position="3080"/>
        <end position="3090"/>
    </location>
</feature>
<feature type="domain" description="Outer membrane channel protein CpnT-like N-terminal" evidence="3">
    <location>
        <begin position="1"/>
        <end position="150"/>
    </location>
</feature>
<name>A0A4R4ZUD0_9ACTN</name>
<feature type="region of interest" description="Disordered" evidence="1">
    <location>
        <begin position="3065"/>
        <end position="3094"/>
    </location>
</feature>
<feature type="compositionally biased region" description="Basic and acidic residues" evidence="1">
    <location>
        <begin position="3406"/>
        <end position="3422"/>
    </location>
</feature>